<dbReference type="Proteomes" id="UP001591681">
    <property type="component" value="Unassembled WGS sequence"/>
</dbReference>
<organism evidence="2 3">
    <name type="scientific">Coilia grayii</name>
    <name type="common">Gray's grenadier anchovy</name>
    <dbReference type="NCBI Taxonomy" id="363190"/>
    <lineage>
        <taxon>Eukaryota</taxon>
        <taxon>Metazoa</taxon>
        <taxon>Chordata</taxon>
        <taxon>Craniata</taxon>
        <taxon>Vertebrata</taxon>
        <taxon>Euteleostomi</taxon>
        <taxon>Actinopterygii</taxon>
        <taxon>Neopterygii</taxon>
        <taxon>Teleostei</taxon>
        <taxon>Clupei</taxon>
        <taxon>Clupeiformes</taxon>
        <taxon>Clupeoidei</taxon>
        <taxon>Engraulidae</taxon>
        <taxon>Coilinae</taxon>
        <taxon>Coilia</taxon>
    </lineage>
</organism>
<dbReference type="AlphaFoldDB" id="A0ABD1J3P3"/>
<dbReference type="InterPro" id="IPR040268">
    <property type="entry name" value="ARMH2"/>
</dbReference>
<dbReference type="Pfam" id="PF17822">
    <property type="entry name" value="ARMH2"/>
    <property type="match status" value="1"/>
</dbReference>
<protein>
    <submittedName>
        <fullName evidence="2">Uncharacterized protein</fullName>
    </submittedName>
</protein>
<dbReference type="SUPFAM" id="SSF48371">
    <property type="entry name" value="ARM repeat"/>
    <property type="match status" value="1"/>
</dbReference>
<dbReference type="InterPro" id="IPR016024">
    <property type="entry name" value="ARM-type_fold"/>
</dbReference>
<feature type="region of interest" description="Disordered" evidence="1">
    <location>
        <begin position="208"/>
        <end position="230"/>
    </location>
</feature>
<dbReference type="PANTHER" id="PTHR37679">
    <property type="entry name" value="ARMADILLO-LIKE HELICAL DOMAIN-CONTAINING PROTEIN 2"/>
    <property type="match status" value="1"/>
</dbReference>
<evidence type="ECO:0000313" key="3">
    <source>
        <dbReference type="Proteomes" id="UP001591681"/>
    </source>
</evidence>
<comment type="caution">
    <text evidence="2">The sequence shown here is derived from an EMBL/GenBank/DDBJ whole genome shotgun (WGS) entry which is preliminary data.</text>
</comment>
<gene>
    <name evidence="2" type="ORF">ACEWY4_024331</name>
</gene>
<proteinExistence type="predicted"/>
<feature type="compositionally biased region" description="Acidic residues" evidence="1">
    <location>
        <begin position="208"/>
        <end position="219"/>
    </location>
</feature>
<reference evidence="2 3" key="1">
    <citation type="submission" date="2024-09" db="EMBL/GenBank/DDBJ databases">
        <title>A chromosome-level genome assembly of Gray's grenadier anchovy, Coilia grayii.</title>
        <authorList>
            <person name="Fu Z."/>
        </authorList>
    </citation>
    <scope>NUCLEOTIDE SEQUENCE [LARGE SCALE GENOMIC DNA]</scope>
    <source>
        <strain evidence="2">G4</strain>
        <tissue evidence="2">Muscle</tissue>
    </source>
</reference>
<dbReference type="PANTHER" id="PTHR37679:SF1">
    <property type="entry name" value="ARMADILLO-LIKE HELICAL DOMAIN-CONTAINING PROTEIN 2"/>
    <property type="match status" value="1"/>
</dbReference>
<sequence length="230" mass="25194">MNHYLYKLHHHIKLYLFGDEEQPVRCAGNSGKIQHHKSIEDAGACLQNEALSMGKRIEAAHHLGVLAYTGGYVSGTMAADYIPTMAELLPRQDLVDEHLVTLLQALSSVCYAHLANQARVCHLGVPAMLPIILTHGSPHSPLVKRWACYLMDVLCINNVPTIRALACTRGLQGSLEAIAEQDWDGWPKNHAAILLKILGFWPADKEADLEDGGDEEEGEMSGPTAHAHTP</sequence>
<accession>A0ABD1J3P3</accession>
<dbReference type="EMBL" id="JBHFQA010000021">
    <property type="protein sequence ID" value="KAL2080538.1"/>
    <property type="molecule type" value="Genomic_DNA"/>
</dbReference>
<evidence type="ECO:0000313" key="2">
    <source>
        <dbReference type="EMBL" id="KAL2080538.1"/>
    </source>
</evidence>
<keyword evidence="3" id="KW-1185">Reference proteome</keyword>
<name>A0ABD1J3P3_9TELE</name>
<evidence type="ECO:0000256" key="1">
    <source>
        <dbReference type="SAM" id="MobiDB-lite"/>
    </source>
</evidence>